<dbReference type="AlphaFoldDB" id="A0A8J4U4Q2"/>
<reference evidence="1" key="1">
    <citation type="submission" date="2020-07" db="EMBL/GenBank/DDBJ databases">
        <title>Clarias magur genome sequencing, assembly and annotation.</title>
        <authorList>
            <person name="Kushwaha B."/>
            <person name="Kumar R."/>
            <person name="Das P."/>
            <person name="Joshi C.G."/>
            <person name="Kumar D."/>
            <person name="Nagpure N.S."/>
            <person name="Pandey M."/>
            <person name="Agarwal S."/>
            <person name="Srivastava S."/>
            <person name="Singh M."/>
            <person name="Sahoo L."/>
            <person name="Jayasankar P."/>
            <person name="Meher P.K."/>
            <person name="Koringa P.G."/>
            <person name="Iquebal M.A."/>
            <person name="Das S.P."/>
            <person name="Bit A."/>
            <person name="Patnaik S."/>
            <person name="Patel N."/>
            <person name="Shah T.M."/>
            <person name="Hinsu A."/>
            <person name="Jena J.K."/>
        </authorList>
    </citation>
    <scope>NUCLEOTIDE SEQUENCE</scope>
    <source>
        <strain evidence="1">CIFAMagur01</strain>
        <tissue evidence="1">Testis</tissue>
    </source>
</reference>
<comment type="caution">
    <text evidence="1">The sequence shown here is derived from an EMBL/GenBank/DDBJ whole genome shotgun (WGS) entry which is preliminary data.</text>
</comment>
<evidence type="ECO:0000313" key="2">
    <source>
        <dbReference type="Proteomes" id="UP000727407"/>
    </source>
</evidence>
<dbReference type="Proteomes" id="UP000727407">
    <property type="component" value="Unassembled WGS sequence"/>
</dbReference>
<dbReference type="EMBL" id="QNUK01000159">
    <property type="protein sequence ID" value="KAF5899698.1"/>
    <property type="molecule type" value="Genomic_DNA"/>
</dbReference>
<gene>
    <name evidence="1" type="ORF">DAT39_010597</name>
</gene>
<organism evidence="1 2">
    <name type="scientific">Clarias magur</name>
    <name type="common">Asian catfish</name>
    <name type="synonym">Macropteronotus magur</name>
    <dbReference type="NCBI Taxonomy" id="1594786"/>
    <lineage>
        <taxon>Eukaryota</taxon>
        <taxon>Metazoa</taxon>
        <taxon>Chordata</taxon>
        <taxon>Craniata</taxon>
        <taxon>Vertebrata</taxon>
        <taxon>Euteleostomi</taxon>
        <taxon>Actinopterygii</taxon>
        <taxon>Neopterygii</taxon>
        <taxon>Teleostei</taxon>
        <taxon>Ostariophysi</taxon>
        <taxon>Siluriformes</taxon>
        <taxon>Clariidae</taxon>
        <taxon>Clarias</taxon>
    </lineage>
</organism>
<sequence>EMFGQEYVSYLENIASKFLTAIGNQVGRRLLLSSISPSSLKVFDHAPECKEIGEQLPSPRQ</sequence>
<feature type="non-terminal residue" evidence="1">
    <location>
        <position position="1"/>
    </location>
</feature>
<name>A0A8J4U4Q2_CLAMG</name>
<accession>A0A8J4U4Q2</accession>
<keyword evidence="2" id="KW-1185">Reference proteome</keyword>
<protein>
    <submittedName>
        <fullName evidence="1">Uncharacterized protein</fullName>
    </submittedName>
</protein>
<proteinExistence type="predicted"/>
<feature type="non-terminal residue" evidence="1">
    <location>
        <position position="61"/>
    </location>
</feature>
<evidence type="ECO:0000313" key="1">
    <source>
        <dbReference type="EMBL" id="KAF5899698.1"/>
    </source>
</evidence>